<dbReference type="STRING" id="137246.A0A401T533"/>
<dbReference type="GO" id="GO:0005576">
    <property type="term" value="C:extracellular region"/>
    <property type="evidence" value="ECO:0007669"/>
    <property type="project" value="UniProtKB-SubCell"/>
</dbReference>
<feature type="region of interest" description="Disordered" evidence="9">
    <location>
        <begin position="569"/>
        <end position="598"/>
    </location>
</feature>
<keyword evidence="7" id="KW-0325">Glycoprotein</keyword>
<gene>
    <name evidence="12" type="ORF">chiPu_0016238</name>
</gene>
<dbReference type="FunFam" id="2.10.25.10:FF:000014">
    <property type="entry name" value="Latent-transforming growth factor beta-binding protein 3"/>
    <property type="match status" value="1"/>
</dbReference>
<dbReference type="FunFam" id="2.10.25.10:FF:000038">
    <property type="entry name" value="Fibrillin 2"/>
    <property type="match status" value="1"/>
</dbReference>
<keyword evidence="2" id="KW-0964">Secreted</keyword>
<evidence type="ECO:0000256" key="7">
    <source>
        <dbReference type="ARBA" id="ARBA00023180"/>
    </source>
</evidence>
<dbReference type="PANTHER" id="PTHR24050:SF24">
    <property type="entry name" value="EPIDERMAL GROWTH FACTOR-LIKE PROTEIN 6"/>
    <property type="match status" value="1"/>
</dbReference>
<dbReference type="Pfam" id="PF07645">
    <property type="entry name" value="EGF_CA"/>
    <property type="match status" value="2"/>
</dbReference>
<keyword evidence="4" id="KW-0732">Signal</keyword>
<evidence type="ECO:0000256" key="3">
    <source>
        <dbReference type="ARBA" id="ARBA00022536"/>
    </source>
</evidence>
<evidence type="ECO:0000256" key="10">
    <source>
        <dbReference type="SAM" id="Phobius"/>
    </source>
</evidence>
<dbReference type="Proteomes" id="UP000287033">
    <property type="component" value="Unassembled WGS sequence"/>
</dbReference>
<evidence type="ECO:0000256" key="1">
    <source>
        <dbReference type="ARBA" id="ARBA00004613"/>
    </source>
</evidence>
<dbReference type="Gene3D" id="2.10.25.10">
    <property type="entry name" value="Laminin"/>
    <property type="match status" value="2"/>
</dbReference>
<feature type="domain" description="EGF-like" evidence="11">
    <location>
        <begin position="128"/>
        <end position="166"/>
    </location>
</feature>
<evidence type="ECO:0000256" key="4">
    <source>
        <dbReference type="ARBA" id="ARBA00022729"/>
    </source>
</evidence>
<dbReference type="EMBL" id="BEZZ01001047">
    <property type="protein sequence ID" value="GCC37732.1"/>
    <property type="molecule type" value="Genomic_DNA"/>
</dbReference>
<dbReference type="SUPFAM" id="SSF57196">
    <property type="entry name" value="EGF/Laminin"/>
    <property type="match status" value="2"/>
</dbReference>
<dbReference type="PROSITE" id="PS01187">
    <property type="entry name" value="EGF_CA"/>
    <property type="match status" value="2"/>
</dbReference>
<evidence type="ECO:0000313" key="13">
    <source>
        <dbReference type="Proteomes" id="UP000287033"/>
    </source>
</evidence>
<dbReference type="GO" id="GO:0005509">
    <property type="term" value="F:calcium ion binding"/>
    <property type="evidence" value="ECO:0007669"/>
    <property type="project" value="InterPro"/>
</dbReference>
<proteinExistence type="predicted"/>
<dbReference type="InterPro" id="IPR000742">
    <property type="entry name" value="EGF"/>
</dbReference>
<dbReference type="SMART" id="SM00179">
    <property type="entry name" value="EGF_CA"/>
    <property type="match status" value="2"/>
</dbReference>
<dbReference type="CDD" id="cd00054">
    <property type="entry name" value="EGF_CA"/>
    <property type="match status" value="2"/>
</dbReference>
<dbReference type="InterPro" id="IPR052235">
    <property type="entry name" value="Nephronectin_domain"/>
</dbReference>
<keyword evidence="6" id="KW-1015">Disulfide bond</keyword>
<dbReference type="SMART" id="SM00181">
    <property type="entry name" value="EGF"/>
    <property type="match status" value="2"/>
</dbReference>
<dbReference type="OrthoDB" id="2015116at2759"/>
<evidence type="ECO:0000256" key="5">
    <source>
        <dbReference type="ARBA" id="ARBA00022737"/>
    </source>
</evidence>
<dbReference type="PROSITE" id="PS00010">
    <property type="entry name" value="ASX_HYDROXYL"/>
    <property type="match status" value="2"/>
</dbReference>
<comment type="caution">
    <text evidence="12">The sequence shown here is derived from an EMBL/GenBank/DDBJ whole genome shotgun (WGS) entry which is preliminary data.</text>
</comment>
<name>A0A401T533_CHIPU</name>
<feature type="transmembrane region" description="Helical" evidence="10">
    <location>
        <begin position="488"/>
        <end position="511"/>
    </location>
</feature>
<dbReference type="AlphaFoldDB" id="A0A401T533"/>
<evidence type="ECO:0000256" key="2">
    <source>
        <dbReference type="ARBA" id="ARBA00022525"/>
    </source>
</evidence>
<dbReference type="InterPro" id="IPR000152">
    <property type="entry name" value="EGF-type_Asp/Asn_hydroxyl_site"/>
</dbReference>
<comment type="caution">
    <text evidence="8">Lacks conserved residue(s) required for the propagation of feature annotation.</text>
</comment>
<keyword evidence="10" id="KW-0472">Membrane</keyword>
<evidence type="ECO:0000256" key="8">
    <source>
        <dbReference type="PROSITE-ProRule" id="PRU00076"/>
    </source>
</evidence>
<organism evidence="12 13">
    <name type="scientific">Chiloscyllium punctatum</name>
    <name type="common">Brownbanded bambooshark</name>
    <name type="synonym">Hemiscyllium punctatum</name>
    <dbReference type="NCBI Taxonomy" id="137246"/>
    <lineage>
        <taxon>Eukaryota</taxon>
        <taxon>Metazoa</taxon>
        <taxon>Chordata</taxon>
        <taxon>Craniata</taxon>
        <taxon>Vertebrata</taxon>
        <taxon>Chondrichthyes</taxon>
        <taxon>Elasmobranchii</taxon>
        <taxon>Galeomorphii</taxon>
        <taxon>Galeoidea</taxon>
        <taxon>Orectolobiformes</taxon>
        <taxon>Hemiscylliidae</taxon>
        <taxon>Chiloscyllium</taxon>
    </lineage>
</organism>
<dbReference type="PROSITE" id="PS50026">
    <property type="entry name" value="EGF_3"/>
    <property type="match status" value="2"/>
</dbReference>
<sequence>MALDIIHVLFDPSKTYPGGYLFQVTIGVKFEGDNFQEFEGIEKRVARSIENLIKHQLSTFSPSLKKLLLRSIERINAPVLFLTYWLYFNPGGQDIYGPLEIQLNQLKAKHVANLRHGKATLFFKSIEDVNECSSGLSMCDPRADCFNAFGFYSCRCIEGFEDRSLNGSGIECIANEKSGGSTHSLRHFHVKHLDHNTPLELELLSPSFQRFQRMDTIFHQTHTMELQLIIPNHADISSVVNSSVMTTGKEFLNYAVDWQMSSLWRTSPTLDAAQWAVDAATNPIDKTSLLDATHPVEPSMSQNPTWTTLAPKLHDIGSLLAISAGMELINVVYKNLQHLEKKVLQSVKALIMDSLASFSPPLKKILFQGVRRINSSGLAIDYQLYFGLNGENISHSLQIHLNKFLNKSMVNLRNGRIYLSWVLVGDVDECQSETAACSKEAKCLNTVGSYFCQCEDGFEDRSMGHSHICIDPLELDPSFWLSFGLQEILIGSAICTFLLSAVILILCFVIYKRSQNKYFRACDINLGGVAVRAPMSSADELESEESLVIIPHRISSYISFTKFQPIPEEPNGHEIDPDSELSNPYEMKPQPTFRTFHL</sequence>
<feature type="domain" description="EGF-like" evidence="11">
    <location>
        <begin position="426"/>
        <end position="464"/>
    </location>
</feature>
<accession>A0A401T533</accession>
<dbReference type="InterPro" id="IPR049883">
    <property type="entry name" value="NOTCH1_EGF-like"/>
</dbReference>
<keyword evidence="10" id="KW-0812">Transmembrane</keyword>
<evidence type="ECO:0000256" key="6">
    <source>
        <dbReference type="ARBA" id="ARBA00023157"/>
    </source>
</evidence>
<keyword evidence="5" id="KW-0677">Repeat</keyword>
<reference evidence="12 13" key="1">
    <citation type="journal article" date="2018" name="Nat. Ecol. Evol.">
        <title>Shark genomes provide insights into elasmobranch evolution and the origin of vertebrates.</title>
        <authorList>
            <person name="Hara Y"/>
            <person name="Yamaguchi K"/>
            <person name="Onimaru K"/>
            <person name="Kadota M"/>
            <person name="Koyanagi M"/>
            <person name="Keeley SD"/>
            <person name="Tatsumi K"/>
            <person name="Tanaka K"/>
            <person name="Motone F"/>
            <person name="Kageyama Y"/>
            <person name="Nozu R"/>
            <person name="Adachi N"/>
            <person name="Nishimura O"/>
            <person name="Nakagawa R"/>
            <person name="Tanegashima C"/>
            <person name="Kiyatake I"/>
            <person name="Matsumoto R"/>
            <person name="Murakumo K"/>
            <person name="Nishida K"/>
            <person name="Terakita A"/>
            <person name="Kuratani S"/>
            <person name="Sato K"/>
            <person name="Hyodo S Kuraku.S."/>
        </authorList>
    </citation>
    <scope>NUCLEOTIDE SEQUENCE [LARGE SCALE GENOMIC DNA]</scope>
</reference>
<comment type="subcellular location">
    <subcellularLocation>
        <location evidence="1">Secreted</location>
    </subcellularLocation>
</comment>
<protein>
    <recommendedName>
        <fullName evidence="11">EGF-like domain-containing protein</fullName>
    </recommendedName>
</protein>
<dbReference type="PANTHER" id="PTHR24050">
    <property type="entry name" value="PA14 DOMAIN-CONTAINING PROTEIN"/>
    <property type="match status" value="1"/>
</dbReference>
<evidence type="ECO:0000259" key="11">
    <source>
        <dbReference type="PROSITE" id="PS50026"/>
    </source>
</evidence>
<keyword evidence="10" id="KW-1133">Transmembrane helix</keyword>
<keyword evidence="13" id="KW-1185">Reference proteome</keyword>
<dbReference type="InterPro" id="IPR001881">
    <property type="entry name" value="EGF-like_Ca-bd_dom"/>
</dbReference>
<evidence type="ECO:0000256" key="9">
    <source>
        <dbReference type="SAM" id="MobiDB-lite"/>
    </source>
</evidence>
<keyword evidence="3 8" id="KW-0245">EGF-like domain</keyword>
<dbReference type="InterPro" id="IPR018097">
    <property type="entry name" value="EGF_Ca-bd_CS"/>
</dbReference>
<evidence type="ECO:0000313" key="12">
    <source>
        <dbReference type="EMBL" id="GCC37732.1"/>
    </source>
</evidence>